<dbReference type="PANTHER" id="PTHR36434:SF1">
    <property type="entry name" value="MEMBRANE PROTEASE YUGP-RELATED"/>
    <property type="match status" value="1"/>
</dbReference>
<dbReference type="EMBL" id="FXAW01000002">
    <property type="protein sequence ID" value="SMG22223.1"/>
    <property type="molecule type" value="Genomic_DNA"/>
</dbReference>
<proteinExistence type="predicted"/>
<dbReference type="Pfam" id="PF04298">
    <property type="entry name" value="Zn_peptidase_2"/>
    <property type="match status" value="1"/>
</dbReference>
<sequence length="231" mass="25477">MFLIVIVIGFGIMSYAVQSRLKSKFKKYSKITLSSGISGREAAEKMLKDNGIYDVKVMSVEGQLTDHYNPANKTVNLSSEVYNHRSAAAVAVAAHEVGHAVQHAKAYAFLELRSALVPIQNVSAKIINFAFMALFFGAIFLQGIISYELALMVIIGCYTIFTLFAFITLPVEYDASKRGLAWMTTSGVTTPQEHDMAKDSLKWAARTYLVAAIGSLVTLLYYVMMFLGSRD</sequence>
<keyword evidence="1" id="KW-0812">Transmembrane</keyword>
<dbReference type="Proteomes" id="UP000193804">
    <property type="component" value="Unassembled WGS sequence"/>
</dbReference>
<dbReference type="AlphaFoldDB" id="A0A1X7J3S0"/>
<evidence type="ECO:0000313" key="2">
    <source>
        <dbReference type="EMBL" id="SMG22223.1"/>
    </source>
</evidence>
<protein>
    <recommendedName>
        <fullName evidence="4">Zinc metallopeptidase</fullName>
    </recommendedName>
</protein>
<evidence type="ECO:0000256" key="1">
    <source>
        <dbReference type="SAM" id="Phobius"/>
    </source>
</evidence>
<feature type="transmembrane region" description="Helical" evidence="1">
    <location>
        <begin position="122"/>
        <end position="142"/>
    </location>
</feature>
<reference evidence="3" key="1">
    <citation type="submission" date="2017-04" db="EMBL/GenBank/DDBJ databases">
        <authorList>
            <person name="Varghese N."/>
            <person name="Submissions S."/>
        </authorList>
    </citation>
    <scope>NUCLEOTIDE SEQUENCE [LARGE SCALE GENOMIC DNA]</scope>
    <source>
        <strain evidence="3">DSM 4125</strain>
    </source>
</reference>
<dbReference type="RefSeq" id="WP_085516233.1">
    <property type="nucleotide sequence ID" value="NZ_FXAW01000002.1"/>
</dbReference>
<dbReference type="InterPro" id="IPR007395">
    <property type="entry name" value="Zn_peptidase_2"/>
</dbReference>
<keyword evidence="1" id="KW-0472">Membrane</keyword>
<dbReference type="PANTHER" id="PTHR36434">
    <property type="entry name" value="MEMBRANE PROTEASE YUGP-RELATED"/>
    <property type="match status" value="1"/>
</dbReference>
<dbReference type="STRING" id="1028.SAMN05661096_01267"/>
<feature type="transmembrane region" description="Helical" evidence="1">
    <location>
        <begin position="208"/>
        <end position="227"/>
    </location>
</feature>
<name>A0A1X7J3S0_9BACT</name>
<keyword evidence="3" id="KW-1185">Reference proteome</keyword>
<feature type="transmembrane region" description="Helical" evidence="1">
    <location>
        <begin position="149"/>
        <end position="169"/>
    </location>
</feature>
<gene>
    <name evidence="2" type="ORF">SAMN05661096_01267</name>
</gene>
<organism evidence="2 3">
    <name type="scientific">Marivirga sericea</name>
    <dbReference type="NCBI Taxonomy" id="1028"/>
    <lineage>
        <taxon>Bacteria</taxon>
        <taxon>Pseudomonadati</taxon>
        <taxon>Bacteroidota</taxon>
        <taxon>Cytophagia</taxon>
        <taxon>Cytophagales</taxon>
        <taxon>Marivirgaceae</taxon>
        <taxon>Marivirga</taxon>
    </lineage>
</organism>
<keyword evidence="1" id="KW-1133">Transmembrane helix</keyword>
<dbReference type="OrthoDB" id="9784298at2"/>
<accession>A0A1X7J3S0</accession>
<evidence type="ECO:0000313" key="3">
    <source>
        <dbReference type="Proteomes" id="UP000193804"/>
    </source>
</evidence>
<evidence type="ECO:0008006" key="4">
    <source>
        <dbReference type="Google" id="ProtNLM"/>
    </source>
</evidence>